<dbReference type="EMBL" id="CM000880">
    <property type="protein sequence ID" value="KQK22580.1"/>
    <property type="molecule type" value="Genomic_DNA"/>
</dbReference>
<evidence type="ECO:0000313" key="3">
    <source>
        <dbReference type="EMBL" id="KQK22580.1"/>
    </source>
</evidence>
<evidence type="ECO:0000313" key="4">
    <source>
        <dbReference type="EnsemblPlants" id="KQK22580"/>
    </source>
</evidence>
<reference evidence="3" key="2">
    <citation type="submission" date="2017-06" db="EMBL/GenBank/DDBJ databases">
        <title>WGS assembly of Brachypodium distachyon.</title>
        <authorList>
            <consortium name="The International Brachypodium Initiative"/>
            <person name="Lucas S."/>
            <person name="Harmon-Smith M."/>
            <person name="Lail K."/>
            <person name="Tice H."/>
            <person name="Grimwood J."/>
            <person name="Bruce D."/>
            <person name="Barry K."/>
            <person name="Shu S."/>
            <person name="Lindquist E."/>
            <person name="Wang M."/>
            <person name="Pitluck S."/>
            <person name="Vogel J.P."/>
            <person name="Garvin D.F."/>
            <person name="Mockler T.C."/>
            <person name="Schmutz J."/>
            <person name="Rokhsar D."/>
            <person name="Bevan M.W."/>
        </authorList>
    </citation>
    <scope>NUCLEOTIDE SEQUENCE</scope>
    <source>
        <strain evidence="3">Bd21</strain>
    </source>
</reference>
<keyword evidence="1" id="KW-0677">Repeat</keyword>
<sequence length="231" mass="24396">MATAAQAAATFISFLSSSTYHTAPSSAAVSFLVNPALPASLRAAAAGAQILASRCRGRRVAAAVAQLPTMNPELASGEKKFRWSSRAVRSFAMAELEARKMRYPTTGTEGLLMGILVEGTSDAAKLLRANGITLLTVRDAAAEVLGKSEMFYFSPMHPPLTESAQRALDWAVNEKLKSGEDGEVTANHLLLGIWSDKESAGHKVLASLGFDDEKAALLAKTAGDEATMSPR</sequence>
<accession>I1H7G8</accession>
<dbReference type="InterPro" id="IPR044217">
    <property type="entry name" value="CLPT1/2"/>
</dbReference>
<dbReference type="AlphaFoldDB" id="I1H7G8"/>
<organism evidence="3">
    <name type="scientific">Brachypodium distachyon</name>
    <name type="common">Purple false brome</name>
    <name type="synonym">Trachynia distachya</name>
    <dbReference type="NCBI Taxonomy" id="15368"/>
    <lineage>
        <taxon>Eukaryota</taxon>
        <taxon>Viridiplantae</taxon>
        <taxon>Streptophyta</taxon>
        <taxon>Embryophyta</taxon>
        <taxon>Tracheophyta</taxon>
        <taxon>Spermatophyta</taxon>
        <taxon>Magnoliopsida</taxon>
        <taxon>Liliopsida</taxon>
        <taxon>Poales</taxon>
        <taxon>Poaceae</taxon>
        <taxon>BOP clade</taxon>
        <taxon>Pooideae</taxon>
        <taxon>Stipodae</taxon>
        <taxon>Brachypodieae</taxon>
        <taxon>Brachypodium</taxon>
    </lineage>
</organism>
<dbReference type="HOGENOM" id="CLU_086193_0_0_1"/>
<proteinExistence type="predicted"/>
<evidence type="ECO:0000259" key="2">
    <source>
        <dbReference type="PROSITE" id="PS51903"/>
    </source>
</evidence>
<feature type="domain" description="Clp R" evidence="2">
    <location>
        <begin position="77"/>
        <end position="231"/>
    </location>
</feature>
<reference evidence="4" key="3">
    <citation type="submission" date="2018-08" db="UniProtKB">
        <authorList>
            <consortium name="EnsemblPlants"/>
        </authorList>
    </citation>
    <scope>IDENTIFICATION</scope>
    <source>
        <strain evidence="4">cv. Bd21</strain>
    </source>
</reference>
<name>I1H7G8_BRADI</name>
<dbReference type="InterPro" id="IPR036628">
    <property type="entry name" value="Clp_N_dom_sf"/>
</dbReference>
<reference evidence="3 4" key="1">
    <citation type="journal article" date="2010" name="Nature">
        <title>Genome sequencing and analysis of the model grass Brachypodium distachyon.</title>
        <authorList>
            <consortium name="International Brachypodium Initiative"/>
        </authorList>
    </citation>
    <scope>NUCLEOTIDE SEQUENCE [LARGE SCALE GENOMIC DNA]</scope>
    <source>
        <strain evidence="3 4">Bd21</strain>
    </source>
</reference>
<dbReference type="PANTHER" id="PTHR47016:SF1">
    <property type="entry name" value="ATP-DEPENDENT CLP PROTEASE ATP-BINDING SUBUNIT CLPT1, CHLOROPLASTIC"/>
    <property type="match status" value="1"/>
</dbReference>
<dbReference type="Gramene" id="KQK22580">
    <property type="protein sequence ID" value="KQK22580"/>
    <property type="gene ID" value="BRADI_1g68160v3"/>
</dbReference>
<dbReference type="EnsemblPlants" id="KQK22580">
    <property type="protein sequence ID" value="KQK22580"/>
    <property type="gene ID" value="BRADI_1g68160v3"/>
</dbReference>
<dbReference type="Gene3D" id="1.10.1780.10">
    <property type="entry name" value="Clp, N-terminal domain"/>
    <property type="match status" value="1"/>
</dbReference>
<dbReference type="KEGG" id="bdi:100844920"/>
<evidence type="ECO:0000256" key="1">
    <source>
        <dbReference type="PROSITE-ProRule" id="PRU01251"/>
    </source>
</evidence>
<dbReference type="OMA" id="IDWAINE"/>
<gene>
    <name evidence="4" type="primary">LOC100844920</name>
    <name evidence="3" type="ORF">BRADI_1g68160v3</name>
</gene>
<protein>
    <recommendedName>
        <fullName evidence="2">Clp R domain-containing protein</fullName>
    </recommendedName>
</protein>
<keyword evidence="5" id="KW-1185">Reference proteome</keyword>
<dbReference type="SUPFAM" id="SSF81923">
    <property type="entry name" value="Double Clp-N motif"/>
    <property type="match status" value="1"/>
</dbReference>
<dbReference type="PANTHER" id="PTHR47016">
    <property type="entry name" value="ATP-DEPENDENT CLP PROTEASE ATP-BINDING SUBUNIT CLPT1, CHLOROPLASTIC"/>
    <property type="match status" value="1"/>
</dbReference>
<dbReference type="OrthoDB" id="2014724at2759"/>
<dbReference type="eggNOG" id="ENOG502QSIB">
    <property type="taxonomic scope" value="Eukaryota"/>
</dbReference>
<dbReference type="STRING" id="15368.I1H7G8"/>
<dbReference type="RefSeq" id="XP_003558367.1">
    <property type="nucleotide sequence ID" value="XM_003558319.4"/>
</dbReference>
<dbReference type="Proteomes" id="UP000008810">
    <property type="component" value="Chromosome 1"/>
</dbReference>
<dbReference type="GeneID" id="100844920"/>
<evidence type="ECO:0000313" key="5">
    <source>
        <dbReference type="Proteomes" id="UP000008810"/>
    </source>
</evidence>
<dbReference type="Pfam" id="PF02861">
    <property type="entry name" value="Clp_N"/>
    <property type="match status" value="1"/>
</dbReference>
<dbReference type="PROSITE" id="PS51903">
    <property type="entry name" value="CLP_R"/>
    <property type="match status" value="1"/>
</dbReference>
<dbReference type="FunCoup" id="I1H7G8">
    <property type="interactions" value="1532"/>
</dbReference>
<dbReference type="InterPro" id="IPR004176">
    <property type="entry name" value="Clp_R_N"/>
</dbReference>